<evidence type="ECO:0000256" key="1">
    <source>
        <dbReference type="ARBA" id="ARBA00004123"/>
    </source>
</evidence>
<dbReference type="AlphaFoldDB" id="A0A316UH56"/>
<evidence type="ECO:0000259" key="5">
    <source>
        <dbReference type="PROSITE" id="PS50166"/>
    </source>
</evidence>
<dbReference type="STRING" id="1684307.A0A316UH56"/>
<evidence type="ECO:0000313" key="6">
    <source>
        <dbReference type="EMBL" id="PWN23671.1"/>
    </source>
</evidence>
<keyword evidence="4" id="KW-0539">Nucleus</keyword>
<dbReference type="PANTHER" id="PTHR10997">
    <property type="entry name" value="IMPORTIN-7, 8, 11"/>
    <property type="match status" value="1"/>
</dbReference>
<gene>
    <name evidence="6" type="ORF">BCV69DRAFT_291700</name>
</gene>
<organism evidence="6 7">
    <name type="scientific">Pseudomicrostroma glucosiphilum</name>
    <dbReference type="NCBI Taxonomy" id="1684307"/>
    <lineage>
        <taxon>Eukaryota</taxon>
        <taxon>Fungi</taxon>
        <taxon>Dikarya</taxon>
        <taxon>Basidiomycota</taxon>
        <taxon>Ustilaginomycotina</taxon>
        <taxon>Exobasidiomycetes</taxon>
        <taxon>Microstromatales</taxon>
        <taxon>Microstromatales incertae sedis</taxon>
        <taxon>Pseudomicrostroma</taxon>
    </lineage>
</organism>
<dbReference type="PANTHER" id="PTHR10997:SF7">
    <property type="entry name" value="IMPORTIN-11"/>
    <property type="match status" value="1"/>
</dbReference>
<comment type="subcellular location">
    <subcellularLocation>
        <location evidence="1">Nucleus</location>
    </subcellularLocation>
</comment>
<dbReference type="InterPro" id="IPR001494">
    <property type="entry name" value="Importin-beta_N"/>
</dbReference>
<feature type="domain" description="Importin N-terminal" evidence="5">
    <location>
        <begin position="61"/>
        <end position="147"/>
    </location>
</feature>
<dbReference type="RefSeq" id="XP_025350831.1">
    <property type="nucleotide sequence ID" value="XM_025493761.1"/>
</dbReference>
<comment type="similarity">
    <text evidence="2">Belongs to the importin beta family.</text>
</comment>
<dbReference type="Pfam" id="PF25758">
    <property type="entry name" value="TPR_IPO11"/>
    <property type="match status" value="1"/>
</dbReference>
<dbReference type="GO" id="GO:0006606">
    <property type="term" value="P:protein import into nucleus"/>
    <property type="evidence" value="ECO:0007669"/>
    <property type="project" value="TreeGrafter"/>
</dbReference>
<accession>A0A316UH56</accession>
<keyword evidence="7" id="KW-1185">Reference proteome</keyword>
<dbReference type="EMBL" id="KZ819321">
    <property type="protein sequence ID" value="PWN23671.1"/>
    <property type="molecule type" value="Genomic_DNA"/>
</dbReference>
<evidence type="ECO:0000256" key="4">
    <source>
        <dbReference type="ARBA" id="ARBA00023242"/>
    </source>
</evidence>
<evidence type="ECO:0000313" key="7">
    <source>
        <dbReference type="Proteomes" id="UP000245942"/>
    </source>
</evidence>
<dbReference type="SUPFAM" id="SSF48371">
    <property type="entry name" value="ARM repeat"/>
    <property type="match status" value="1"/>
</dbReference>
<dbReference type="GO" id="GO:0005635">
    <property type="term" value="C:nuclear envelope"/>
    <property type="evidence" value="ECO:0007669"/>
    <property type="project" value="TreeGrafter"/>
</dbReference>
<dbReference type="InterPro" id="IPR058669">
    <property type="entry name" value="TPR_IPO7/11-like"/>
</dbReference>
<dbReference type="GO" id="GO:0005829">
    <property type="term" value="C:cytosol"/>
    <property type="evidence" value="ECO:0007669"/>
    <property type="project" value="TreeGrafter"/>
</dbReference>
<dbReference type="GO" id="GO:0031267">
    <property type="term" value="F:small GTPase binding"/>
    <property type="evidence" value="ECO:0007669"/>
    <property type="project" value="InterPro"/>
</dbReference>
<dbReference type="Gene3D" id="1.25.10.10">
    <property type="entry name" value="Leucine-rich Repeat Variant"/>
    <property type="match status" value="1"/>
</dbReference>
<dbReference type="PROSITE" id="PS50166">
    <property type="entry name" value="IMPORTIN_B_NT"/>
    <property type="match status" value="1"/>
</dbReference>
<dbReference type="Proteomes" id="UP000245942">
    <property type="component" value="Unassembled WGS sequence"/>
</dbReference>
<protein>
    <recommendedName>
        <fullName evidence="5">Importin N-terminal domain-containing protein</fullName>
    </recommendedName>
</protein>
<proteinExistence type="inferred from homology"/>
<dbReference type="GeneID" id="37015495"/>
<sequence>MATPSSSSGDPLALPTLTHLLVLGTSSSAADLSTSESQLSSYEAHFHAHPQPQTRPWTAYAEIAMQSGDQQGLLASLLPSTHQTDAAMTAIRTLAIIRLKHAIEKYWRAARVIRSTNKAGAATSTPVKISDEDKKALQSLLLQRVLYEENRAIALQATICISRIARTDFPNQWPDLLDNSLQALNTAATSVIGGTVTGRELEVNALIMLRSAEVVKRSVKELNAVKMLAGKMRMAELAKVLLPSLLSFFPSLFSATFPTSTSPDAIYASATSKPSTIIASQIRVCHLLFKMMSSLAIADVGTLSSRTTNGGQNESNLSYDWFKSTGGYLDHVFSVRSSLLDVLGSSSLDSSLKRPLHTLAQNMTKHLSAFGKLYLGLLDKDKSRVTSWAGWSDIIAWYWTKTGQAPASAKEKSRDIGEEALMPFPPTLVIHTLLLLRRSLEAWHFGKNAPAPFDSDDFAVSTAQIVVDYFLPFEPSALERWESDPEQWTVEEEQAQTDYTSEVRPCAEMLLMVLAKESKGRRVGRAVWHQFLQSSNLDVQDLTQVVRRDAVYTALGRLRDYLPATEQEGEDEDSERHKDDRIDISKAFVDRLLPEAAQMPPAVSPSWVLIRRRVSWLLYEYSEKLSPSSRDGVYRLLTLLLDPESHLGGDIAVRLSAARTLGALVDDIAFDAEVFQPYLESAIRSLAELATNDELALMDSIALSTRSLSILIERSGPRVAPLVPTLVELAPALWAKEANDECKTRPAVLSFVKSLLRATESTSASDPALSAKLQSLVAPLVTGCLQPGLAPLLAPDALLLWHRAVRCAAAMQGDLFNLLAVALDVEGRPGTLGPLTELPDYAPDMCRVVEEYALWHEPTGGAGSGGIAREVVRVYGQALFTSFSKVLKEDPMVLFPVQTIDVIIQGVLAGDRMEATGSMQSQGGSGLEGPTRTYNGMNLLAQTMSQTGLFEAVVRGAILLKESTSPCSYYISLLSRLAISFPPGTFVPLLRSTLAAIRASPQATSDPDSAIDSSLLSALPSTLLNLFSAKFEVTASARRRKLIALGMCAILAGSEPTSDAEERALDREAYGKIQEWVGTWLDALADIREKEGGPTPQILSSGGGSPSLGASLLEDDIGDDDEGGWLEDVSPGSARGRAISEGDLALEMKLKRTVKSALEIASAAAPQVMQQVWGGMDPMVLDLLNKELE</sequence>
<name>A0A316UH56_9BASI</name>
<evidence type="ECO:0000256" key="2">
    <source>
        <dbReference type="ARBA" id="ARBA00007991"/>
    </source>
</evidence>
<dbReference type="OrthoDB" id="361693at2759"/>
<dbReference type="InterPro" id="IPR011989">
    <property type="entry name" value="ARM-like"/>
</dbReference>
<evidence type="ECO:0000256" key="3">
    <source>
        <dbReference type="ARBA" id="ARBA00022448"/>
    </source>
</evidence>
<reference evidence="6 7" key="1">
    <citation type="journal article" date="2018" name="Mol. Biol. Evol.">
        <title>Broad Genomic Sampling Reveals a Smut Pathogenic Ancestry of the Fungal Clade Ustilaginomycotina.</title>
        <authorList>
            <person name="Kijpornyongpan T."/>
            <person name="Mondo S.J."/>
            <person name="Barry K."/>
            <person name="Sandor L."/>
            <person name="Lee J."/>
            <person name="Lipzen A."/>
            <person name="Pangilinan J."/>
            <person name="LaButti K."/>
            <person name="Hainaut M."/>
            <person name="Henrissat B."/>
            <person name="Grigoriev I.V."/>
            <person name="Spatafora J.W."/>
            <person name="Aime M.C."/>
        </authorList>
    </citation>
    <scope>NUCLEOTIDE SEQUENCE [LARGE SCALE GENOMIC DNA]</scope>
    <source>
        <strain evidence="6 7">MCA 4718</strain>
    </source>
</reference>
<dbReference type="InterPro" id="IPR016024">
    <property type="entry name" value="ARM-type_fold"/>
</dbReference>
<keyword evidence="3" id="KW-0813">Transport</keyword>